<sequence>MRPAPSVTSSPISAFVETDSLPAGSAALGDACAPFAPVPRPSPAPAPMSPTSPGAAVAPTFWLPVVVPPSWPHAVVSASTAAALTTSEALRQEVFIVNPRSSRRCWDGSRAAARHWVRTGEPVVFNGGVFFFSAVDAPRTPGRRPYTDTNPAGGGSAPVKPPTAPCPSFGPIVR</sequence>
<accession>A0A0K2B3C7</accession>
<reference evidence="3" key="1">
    <citation type="journal article" date="2015" name="J. Biotechnol.">
        <title>Complete genome sequence of Streptomyces ambofaciens ATCC 23877, the spiramycin producer.</title>
        <authorList>
            <person name="Thibessard A."/>
            <person name="Haas D."/>
            <person name="Gerbaud C."/>
            <person name="Aigle B."/>
            <person name="Lautru S."/>
            <person name="Pernodet J.L."/>
            <person name="Leblond P."/>
        </authorList>
    </citation>
    <scope>NUCLEOTIDE SEQUENCE [LARGE SCALE GENOMIC DNA]</scope>
    <source>
        <strain evidence="3">ATCC 23877 / 3486 / DSM 40053 / JCM 4204 / NBRC 12836 / NRRL B-2516</strain>
    </source>
</reference>
<dbReference type="KEGG" id="samb:SAM23877_6611"/>
<dbReference type="EMBL" id="CP012382">
    <property type="protein sequence ID" value="AKZ59656.1"/>
    <property type="molecule type" value="Genomic_DNA"/>
</dbReference>
<name>A0A0K2B3C7_STRA7</name>
<evidence type="ECO:0000256" key="1">
    <source>
        <dbReference type="SAM" id="MobiDB-lite"/>
    </source>
</evidence>
<organism evidence="2 3">
    <name type="scientific">Streptomyces ambofaciens (strain ATCC 23877 / 3486 / DSM 40053 / JCM 4204 / NBRC 12836 / NRRL B-2516)</name>
    <dbReference type="NCBI Taxonomy" id="278992"/>
    <lineage>
        <taxon>Bacteria</taxon>
        <taxon>Bacillati</taxon>
        <taxon>Actinomycetota</taxon>
        <taxon>Actinomycetes</taxon>
        <taxon>Kitasatosporales</taxon>
        <taxon>Streptomycetaceae</taxon>
        <taxon>Streptomyces</taxon>
    </lineage>
</organism>
<gene>
    <name evidence="2" type="ORF">SAM23877_6611</name>
</gene>
<protein>
    <submittedName>
        <fullName evidence="2">Uncharacterized protein</fullName>
    </submittedName>
</protein>
<proteinExistence type="predicted"/>
<dbReference type="AlphaFoldDB" id="A0A0K2B3C7"/>
<evidence type="ECO:0000313" key="2">
    <source>
        <dbReference type="EMBL" id="AKZ59656.1"/>
    </source>
</evidence>
<feature type="region of interest" description="Disordered" evidence="1">
    <location>
        <begin position="140"/>
        <end position="174"/>
    </location>
</feature>
<dbReference type="Proteomes" id="UP000061018">
    <property type="component" value="Chromosome"/>
</dbReference>
<evidence type="ECO:0000313" key="3">
    <source>
        <dbReference type="Proteomes" id="UP000061018"/>
    </source>
</evidence>